<evidence type="ECO:0000256" key="1">
    <source>
        <dbReference type="SAM" id="MobiDB-lite"/>
    </source>
</evidence>
<keyword evidence="2" id="KW-0812">Transmembrane</keyword>
<feature type="transmembrane region" description="Helical" evidence="2">
    <location>
        <begin position="124"/>
        <end position="146"/>
    </location>
</feature>
<evidence type="ECO:0000313" key="4">
    <source>
        <dbReference type="Proteomes" id="UP001238805"/>
    </source>
</evidence>
<name>A0ABY8VQA6_9CORY</name>
<keyword evidence="2" id="KW-1133">Transmembrane helix</keyword>
<proteinExistence type="predicted"/>
<feature type="transmembrane region" description="Helical" evidence="2">
    <location>
        <begin position="87"/>
        <end position="112"/>
    </location>
</feature>
<evidence type="ECO:0000256" key="2">
    <source>
        <dbReference type="SAM" id="Phobius"/>
    </source>
</evidence>
<accession>A0ABY8VQA6</accession>
<feature type="transmembrane region" description="Helical" evidence="2">
    <location>
        <begin position="32"/>
        <end position="57"/>
    </location>
</feature>
<protein>
    <recommendedName>
        <fullName evidence="5">DUF2975 domain-containing protein</fullName>
    </recommendedName>
</protein>
<evidence type="ECO:0008006" key="5">
    <source>
        <dbReference type="Google" id="ProtNLM"/>
    </source>
</evidence>
<reference evidence="3 4" key="1">
    <citation type="submission" date="2023-05" db="EMBL/GenBank/DDBJ databases">
        <title>Corynebacterium suedekumii sp. nov. and Corynebacterium breve sp. nov. isolated from raw cow's milk.</title>
        <authorList>
            <person name="Baer M.K."/>
            <person name="Mehl L."/>
            <person name="Hellmuth R."/>
            <person name="Marke G."/>
            <person name="Lipski A."/>
        </authorList>
    </citation>
    <scope>NUCLEOTIDE SEQUENCE [LARGE SCALE GENOMIC DNA]</scope>
    <source>
        <strain evidence="3 4">LM112</strain>
    </source>
</reference>
<keyword evidence="4" id="KW-1185">Reference proteome</keyword>
<organism evidence="3 4">
    <name type="scientific">Corynebacterium suedekumii</name>
    <dbReference type="NCBI Taxonomy" id="3049801"/>
    <lineage>
        <taxon>Bacteria</taxon>
        <taxon>Bacillati</taxon>
        <taxon>Actinomycetota</taxon>
        <taxon>Actinomycetes</taxon>
        <taxon>Mycobacteriales</taxon>
        <taxon>Corynebacteriaceae</taxon>
        <taxon>Corynebacterium</taxon>
    </lineage>
</organism>
<dbReference type="Proteomes" id="UP001238805">
    <property type="component" value="Chromosome"/>
</dbReference>
<gene>
    <name evidence="3" type="ORF">QP029_05505</name>
</gene>
<feature type="transmembrane region" description="Helical" evidence="2">
    <location>
        <begin position="152"/>
        <end position="177"/>
    </location>
</feature>
<evidence type="ECO:0000313" key="3">
    <source>
        <dbReference type="EMBL" id="WIM71242.1"/>
    </source>
</evidence>
<dbReference type="RefSeq" id="WP_284875814.1">
    <property type="nucleotide sequence ID" value="NZ_CP126970.1"/>
</dbReference>
<sequence>MSETTTGLDTRAGAETTPPADGRPEMPETIRLLLLLWSLAIGGEVLHQILNVVIALIDPAPLLAMAREGLSDEEIANLGEATVTASAYASVILIGVMGLLIMGLLAWGLTLIKRRSRHAGTARRLLLFFGIYFGLRILLLFMAPAGGGDVPVIFYLIDGSLQILVGVAAILGLVFSFRVETMRWTREIDSDKPGRD</sequence>
<dbReference type="EMBL" id="CP126970">
    <property type="protein sequence ID" value="WIM71242.1"/>
    <property type="molecule type" value="Genomic_DNA"/>
</dbReference>
<feature type="region of interest" description="Disordered" evidence="1">
    <location>
        <begin position="1"/>
        <end position="24"/>
    </location>
</feature>
<keyword evidence="2" id="KW-0472">Membrane</keyword>